<feature type="region of interest" description="Disordered" evidence="2">
    <location>
        <begin position="460"/>
        <end position="489"/>
    </location>
</feature>
<gene>
    <name evidence="4" type="primary">Arhgef25</name>
    <name evidence="4" type="ORF">Bhyg_02542</name>
</gene>
<dbReference type="AlphaFoldDB" id="A0A9Q0S8N0"/>
<evidence type="ECO:0000256" key="2">
    <source>
        <dbReference type="SAM" id="MobiDB-lite"/>
    </source>
</evidence>
<protein>
    <submittedName>
        <fullName evidence="4">Rho guanine nucleotide exchange factor 25</fullName>
    </submittedName>
</protein>
<dbReference type="Pfam" id="PF00621">
    <property type="entry name" value="RhoGEF"/>
    <property type="match status" value="2"/>
</dbReference>
<name>A0A9Q0S8N0_9DIPT</name>
<comment type="caution">
    <text evidence="4">The sequence shown here is derived from an EMBL/GenBank/DDBJ whole genome shotgun (WGS) entry which is preliminary data.</text>
</comment>
<dbReference type="PROSITE" id="PS50010">
    <property type="entry name" value="DH_2"/>
    <property type="match status" value="2"/>
</dbReference>
<dbReference type="PANTHER" id="PTHR22826">
    <property type="entry name" value="RHO GUANINE EXCHANGE FACTOR-RELATED"/>
    <property type="match status" value="1"/>
</dbReference>
<dbReference type="GO" id="GO:0005737">
    <property type="term" value="C:cytoplasm"/>
    <property type="evidence" value="ECO:0007669"/>
    <property type="project" value="TreeGrafter"/>
</dbReference>
<evidence type="ECO:0000256" key="1">
    <source>
        <dbReference type="ARBA" id="ARBA00022658"/>
    </source>
</evidence>
<feature type="domain" description="DH" evidence="3">
    <location>
        <begin position="539"/>
        <end position="720"/>
    </location>
</feature>
<keyword evidence="5" id="KW-1185">Reference proteome</keyword>
<dbReference type="GO" id="GO:0005085">
    <property type="term" value="F:guanyl-nucleotide exchange factor activity"/>
    <property type="evidence" value="ECO:0007669"/>
    <property type="project" value="UniProtKB-KW"/>
</dbReference>
<accession>A0A9Q0S8N0</accession>
<reference evidence="4" key="1">
    <citation type="submission" date="2022-07" db="EMBL/GenBank/DDBJ databases">
        <authorList>
            <person name="Trinca V."/>
            <person name="Uliana J.V.C."/>
            <person name="Torres T.T."/>
            <person name="Ward R.J."/>
            <person name="Monesi N."/>
        </authorList>
    </citation>
    <scope>NUCLEOTIDE SEQUENCE</scope>
    <source>
        <strain evidence="4">HSMRA1968</strain>
        <tissue evidence="4">Whole embryos</tissue>
    </source>
</reference>
<dbReference type="EMBL" id="WJQU01000001">
    <property type="protein sequence ID" value="KAJ6647320.1"/>
    <property type="molecule type" value="Genomic_DNA"/>
</dbReference>
<organism evidence="4 5">
    <name type="scientific">Pseudolycoriella hygida</name>
    <dbReference type="NCBI Taxonomy" id="35572"/>
    <lineage>
        <taxon>Eukaryota</taxon>
        <taxon>Metazoa</taxon>
        <taxon>Ecdysozoa</taxon>
        <taxon>Arthropoda</taxon>
        <taxon>Hexapoda</taxon>
        <taxon>Insecta</taxon>
        <taxon>Pterygota</taxon>
        <taxon>Neoptera</taxon>
        <taxon>Endopterygota</taxon>
        <taxon>Diptera</taxon>
        <taxon>Nematocera</taxon>
        <taxon>Sciaroidea</taxon>
        <taxon>Sciaridae</taxon>
        <taxon>Pseudolycoriella</taxon>
    </lineage>
</organism>
<evidence type="ECO:0000313" key="4">
    <source>
        <dbReference type="EMBL" id="KAJ6647320.1"/>
    </source>
</evidence>
<evidence type="ECO:0000259" key="3">
    <source>
        <dbReference type="PROSITE" id="PS50010"/>
    </source>
</evidence>
<dbReference type="InterPro" id="IPR035899">
    <property type="entry name" value="DBL_dom_sf"/>
</dbReference>
<dbReference type="SMART" id="SM00325">
    <property type="entry name" value="RhoGEF"/>
    <property type="match status" value="2"/>
</dbReference>
<dbReference type="SUPFAM" id="SSF48065">
    <property type="entry name" value="DBL homology domain (DH-domain)"/>
    <property type="match status" value="2"/>
</dbReference>
<feature type="compositionally biased region" description="Low complexity" evidence="2">
    <location>
        <begin position="473"/>
        <end position="487"/>
    </location>
</feature>
<dbReference type="InterPro" id="IPR051336">
    <property type="entry name" value="RhoGEF_Guanine_NuclExch_SF"/>
</dbReference>
<sequence length="750" mass="87632">MEKKEKPQVPAKPRNLSVSERARHFDLLLSEASQVVRCKPIIRSSKSESSSENRLSQNSNATTELDETVQMNDVDERTSDETHITTEEIVNDEESSDDSVYFGFEDREEHIYDEIVDVPEVSNTVEEILEVEKLYIDKLNFTVDNYIEPSRLMGDQMKAVFGNIEEIKQFHENIFYPDLKQCNKDLKRVLECFSKHIEADNFYPYVVYAMNKKRSDEERNKPAFKSFFENCQNKIGDKLGLHSLLTEPFQRFFKYQNLIESLLKKIKNNELNFVEIAATSKALHDVKKLLNTANKSMALTEIINSKINLMNQGKFLTQNEFQIFDYNHKRKYKGNIFVFQHCVVCTERLSTSKLQFKAYFPNDTSHIECINENKFLLYERNNYKIEVSSDAMAIQQMMKQIRQILTSDTEDRSSAMSNVSYSKSSESKVHTLTKELDASLEWSKRSDSYDSLMVLTEKETNTVSADNRKSNSDESSVESGEYVGSQSDECNEKQQFKEMIKNFNKFYEKVANKVVTASTVYREEVHSTAVQEHPRDHQSSTEIIEEMLANEKDYVRRLSIAIQTYLTHDDPDNPTEAVKTKIVKIFGNFQQIRDFHENTFYLHISDCKNDVTKLANLFTKFTQEGIFSNYILYAMNHNNTQSMRSMRPYREFFELRQKEVGDSQGLEYYLFLPFQHFNKYQSFMDRIISTLNIDTETAVMAACSKAMKNIERLIKDIHTSWTNSDTHVRRRPIRKLSTIVLNGIQHIRRH</sequence>
<feature type="domain" description="DH" evidence="3">
    <location>
        <begin position="120"/>
        <end position="296"/>
    </location>
</feature>
<feature type="compositionally biased region" description="Basic and acidic residues" evidence="2">
    <location>
        <begin position="460"/>
        <end position="472"/>
    </location>
</feature>
<dbReference type="OrthoDB" id="7779893at2759"/>
<proteinExistence type="predicted"/>
<dbReference type="Gene3D" id="1.20.900.10">
    <property type="entry name" value="Dbl homology (DH) domain"/>
    <property type="match status" value="2"/>
</dbReference>
<dbReference type="Proteomes" id="UP001151699">
    <property type="component" value="Chromosome A"/>
</dbReference>
<dbReference type="PANTHER" id="PTHR22826:SF209">
    <property type="entry name" value="DH DOMAIN-CONTAINING PROTEIN"/>
    <property type="match status" value="1"/>
</dbReference>
<dbReference type="InterPro" id="IPR000219">
    <property type="entry name" value="DH_dom"/>
</dbReference>
<keyword evidence="1" id="KW-0344">Guanine-nucleotide releasing factor</keyword>
<feature type="region of interest" description="Disordered" evidence="2">
    <location>
        <begin position="40"/>
        <end position="78"/>
    </location>
</feature>
<evidence type="ECO:0000313" key="5">
    <source>
        <dbReference type="Proteomes" id="UP001151699"/>
    </source>
</evidence>